<comment type="caution">
    <text evidence="1">The sequence shown here is derived from an EMBL/GenBank/DDBJ whole genome shotgun (WGS) entry which is preliminary data.</text>
</comment>
<protein>
    <submittedName>
        <fullName evidence="1">Uncharacterized protein</fullName>
    </submittedName>
</protein>
<accession>A0A0W8F970</accession>
<dbReference type="AlphaFoldDB" id="A0A0W8F970"/>
<reference evidence="1" key="1">
    <citation type="journal article" date="2015" name="Proc. Natl. Acad. Sci. U.S.A.">
        <title>Networks of energetic and metabolic interactions define dynamics in microbial communities.</title>
        <authorList>
            <person name="Embree M."/>
            <person name="Liu J.K."/>
            <person name="Al-Bassam M.M."/>
            <person name="Zengler K."/>
        </authorList>
    </citation>
    <scope>NUCLEOTIDE SEQUENCE</scope>
</reference>
<sequence length="73" mass="8140">MDVAALNMMELKKTNTKIKPIKRSGLRINHSNADCNLNLMEDSAKKAQPHSCIDHDGKRCPVAFCFQIAAEIL</sequence>
<dbReference type="EMBL" id="LNQE01001443">
    <property type="protein sequence ID" value="KUG17417.1"/>
    <property type="molecule type" value="Genomic_DNA"/>
</dbReference>
<name>A0A0W8F970_9ZZZZ</name>
<proteinExistence type="predicted"/>
<evidence type="ECO:0000313" key="1">
    <source>
        <dbReference type="EMBL" id="KUG17417.1"/>
    </source>
</evidence>
<organism evidence="1">
    <name type="scientific">hydrocarbon metagenome</name>
    <dbReference type="NCBI Taxonomy" id="938273"/>
    <lineage>
        <taxon>unclassified sequences</taxon>
        <taxon>metagenomes</taxon>
        <taxon>ecological metagenomes</taxon>
    </lineage>
</organism>
<gene>
    <name evidence="1" type="ORF">ASZ90_012896</name>
</gene>